<feature type="region of interest" description="Disordered" evidence="4">
    <location>
        <begin position="242"/>
        <end position="261"/>
    </location>
</feature>
<feature type="domain" description="Chitin-binding type-1" evidence="6">
    <location>
        <begin position="58"/>
        <end position="96"/>
    </location>
</feature>
<evidence type="ECO:0000256" key="2">
    <source>
        <dbReference type="ARBA" id="ARBA00023157"/>
    </source>
</evidence>
<dbReference type="PROSITE" id="PS50941">
    <property type="entry name" value="CHIT_BIND_I_2"/>
    <property type="match status" value="1"/>
</dbReference>
<feature type="disulfide bond" evidence="3">
    <location>
        <begin position="75"/>
        <end position="89"/>
    </location>
</feature>
<name>A0ABR4DTT7_9PEZI</name>
<dbReference type="InterPro" id="IPR036861">
    <property type="entry name" value="Endochitinase-like_sf"/>
</dbReference>
<keyword evidence="1 3" id="KW-0147">Chitin-binding</keyword>
<keyword evidence="8" id="KW-1185">Reference proteome</keyword>
<feature type="compositionally biased region" description="Basic and acidic residues" evidence="4">
    <location>
        <begin position="251"/>
        <end position="261"/>
    </location>
</feature>
<dbReference type="PROSITE" id="PS00026">
    <property type="entry name" value="CHIT_BIND_I_1"/>
    <property type="match status" value="1"/>
</dbReference>
<feature type="disulfide bond" evidence="3">
    <location>
        <begin position="61"/>
        <end position="76"/>
    </location>
</feature>
<feature type="region of interest" description="Disordered" evidence="4">
    <location>
        <begin position="119"/>
        <end position="142"/>
    </location>
</feature>
<proteinExistence type="predicted"/>
<dbReference type="Proteomes" id="UP001600888">
    <property type="component" value="Unassembled WGS sequence"/>
</dbReference>
<reference evidence="7 8" key="1">
    <citation type="submission" date="2024-03" db="EMBL/GenBank/DDBJ databases">
        <title>A high-quality draft genome sequence of Diaporthe vaccinii, a causative agent of upright dieback and viscid rot disease in cranberry plants.</title>
        <authorList>
            <person name="Sarrasin M."/>
            <person name="Lang B.F."/>
            <person name="Burger G."/>
        </authorList>
    </citation>
    <scope>NUCLEOTIDE SEQUENCE [LARGE SCALE GENOMIC DNA]</scope>
    <source>
        <strain evidence="7 8">IS7</strain>
    </source>
</reference>
<evidence type="ECO:0000256" key="5">
    <source>
        <dbReference type="SAM" id="SignalP"/>
    </source>
</evidence>
<dbReference type="PANTHER" id="PTHR47849">
    <property type="entry name" value="CHITIN-BINDING LECTIN 1"/>
    <property type="match status" value="1"/>
</dbReference>
<organism evidence="7 8">
    <name type="scientific">Diaporthe vaccinii</name>
    <dbReference type="NCBI Taxonomy" id="105482"/>
    <lineage>
        <taxon>Eukaryota</taxon>
        <taxon>Fungi</taxon>
        <taxon>Dikarya</taxon>
        <taxon>Ascomycota</taxon>
        <taxon>Pezizomycotina</taxon>
        <taxon>Sordariomycetes</taxon>
        <taxon>Sordariomycetidae</taxon>
        <taxon>Diaporthales</taxon>
        <taxon>Diaporthaceae</taxon>
        <taxon>Diaporthe</taxon>
        <taxon>Diaporthe eres species complex</taxon>
    </lineage>
</organism>
<dbReference type="InterPro" id="IPR001002">
    <property type="entry name" value="Chitin-bd_1"/>
</dbReference>
<gene>
    <name evidence="7" type="ORF">FJTKL_04567</name>
</gene>
<evidence type="ECO:0000256" key="4">
    <source>
        <dbReference type="SAM" id="MobiDB-lite"/>
    </source>
</evidence>
<dbReference type="SUPFAM" id="SSF57016">
    <property type="entry name" value="Plant lectins/antimicrobial peptides"/>
    <property type="match status" value="1"/>
</dbReference>
<dbReference type="EMBL" id="JBAWTH010000188">
    <property type="protein sequence ID" value="KAL2273396.1"/>
    <property type="molecule type" value="Genomic_DNA"/>
</dbReference>
<evidence type="ECO:0000259" key="6">
    <source>
        <dbReference type="PROSITE" id="PS50941"/>
    </source>
</evidence>
<dbReference type="CDD" id="cd00035">
    <property type="entry name" value="ChtBD1"/>
    <property type="match status" value="1"/>
</dbReference>
<dbReference type="InterPro" id="IPR018371">
    <property type="entry name" value="Chitin-binding_1_CS"/>
</dbReference>
<evidence type="ECO:0000256" key="3">
    <source>
        <dbReference type="PROSITE-ProRule" id="PRU00261"/>
    </source>
</evidence>
<keyword evidence="2 3" id="KW-1015">Disulfide bond</keyword>
<keyword evidence="5" id="KW-0732">Signal</keyword>
<dbReference type="SMART" id="SM00270">
    <property type="entry name" value="ChtBD1"/>
    <property type="match status" value="1"/>
</dbReference>
<protein>
    <recommendedName>
        <fullName evidence="6">Chitin-binding type-1 domain-containing protein</fullName>
    </recommendedName>
</protein>
<accession>A0ABR4DTT7</accession>
<feature type="disulfide bond" evidence="3">
    <location>
        <begin position="70"/>
        <end position="82"/>
    </location>
</feature>
<evidence type="ECO:0000256" key="1">
    <source>
        <dbReference type="ARBA" id="ARBA00022669"/>
    </source>
</evidence>
<evidence type="ECO:0000313" key="8">
    <source>
        <dbReference type="Proteomes" id="UP001600888"/>
    </source>
</evidence>
<dbReference type="Gene3D" id="3.30.60.10">
    <property type="entry name" value="Endochitinase-like"/>
    <property type="match status" value="1"/>
</dbReference>
<comment type="caution">
    <text evidence="7">The sequence shown here is derived from an EMBL/GenBank/DDBJ whole genome shotgun (WGS) entry which is preliminary data.</text>
</comment>
<dbReference type="Pfam" id="PF00187">
    <property type="entry name" value="Chitin_bind_1"/>
    <property type="match status" value="1"/>
</dbReference>
<evidence type="ECO:0000313" key="7">
    <source>
        <dbReference type="EMBL" id="KAL2273396.1"/>
    </source>
</evidence>
<sequence>MHWPTLVNMLAGLLLLGQGAASVINAPDPRPRLGRAYNGILDGGNSTSFSLSRRQGSSPQCGAAANGARCTNNLCCSQWGYCGSTDLYCSNISGCQPAYGLINVHGHDDNLIDDRYNQLHHDHQQQHQQQQQQHCKPNGCPPTRAEHHPGRLMWQQQVLPWMGLRPVLLPVRLLRLWGHVLFLDCGLPGRVRRMRGIVVNYYPRRAIHDVYLNEQLIFLDCHDNNDLGDHQHQLYEQQCQCEPNGLSPPGPEHDDRRNLWQ</sequence>
<comment type="caution">
    <text evidence="3">Lacks conserved residue(s) required for the propagation of feature annotation.</text>
</comment>
<feature type="signal peptide" evidence="5">
    <location>
        <begin position="1"/>
        <end position="21"/>
    </location>
</feature>
<feature type="chain" id="PRO_5047208402" description="Chitin-binding type-1 domain-containing protein" evidence="5">
    <location>
        <begin position="22"/>
        <end position="261"/>
    </location>
</feature>